<proteinExistence type="predicted"/>
<dbReference type="EMBL" id="JBHULX010000039">
    <property type="protein sequence ID" value="MFD2592393.1"/>
    <property type="molecule type" value="Genomic_DNA"/>
</dbReference>
<evidence type="ECO:0000259" key="3">
    <source>
        <dbReference type="PROSITE" id="PS51186"/>
    </source>
</evidence>
<dbReference type="Pfam" id="PF00583">
    <property type="entry name" value="Acetyltransf_1"/>
    <property type="match status" value="1"/>
</dbReference>
<dbReference type="PANTHER" id="PTHR42919:SF8">
    <property type="entry name" value="N-ALPHA-ACETYLTRANSFERASE 50"/>
    <property type="match status" value="1"/>
</dbReference>
<sequence>MRIRSVEKKEAEQLRVIGIATFEDTYGSLNTPENMKIYLEKNFSKKQLLKELDNPDSKFYFLEEQEKVLGYLKINVGSSQTEYCLDEALEVERIYILSIYQGRGYGSKLLDKAVEIAKTAGVKNIWLGVWEKNLKAINFYQKNGFVVFHTHIFKLGDEEQTDLLMKKVILDE</sequence>
<dbReference type="PANTHER" id="PTHR42919">
    <property type="entry name" value="N-ALPHA-ACETYLTRANSFERASE"/>
    <property type="match status" value="1"/>
</dbReference>
<evidence type="ECO:0000313" key="4">
    <source>
        <dbReference type="EMBL" id="MFD2592393.1"/>
    </source>
</evidence>
<evidence type="ECO:0000313" key="5">
    <source>
        <dbReference type="Proteomes" id="UP001597459"/>
    </source>
</evidence>
<dbReference type="InterPro" id="IPR051556">
    <property type="entry name" value="N-term/lysine_N-AcTrnsfr"/>
</dbReference>
<dbReference type="Gene3D" id="3.40.630.30">
    <property type="match status" value="1"/>
</dbReference>
<dbReference type="EC" id="2.3.1.-" evidence="4"/>
<evidence type="ECO:0000256" key="1">
    <source>
        <dbReference type="ARBA" id="ARBA00022679"/>
    </source>
</evidence>
<dbReference type="SUPFAM" id="SSF55729">
    <property type="entry name" value="Acyl-CoA N-acyltransferases (Nat)"/>
    <property type="match status" value="1"/>
</dbReference>
<evidence type="ECO:0000256" key="2">
    <source>
        <dbReference type="ARBA" id="ARBA00023315"/>
    </source>
</evidence>
<protein>
    <submittedName>
        <fullName evidence="4">GNAT family N-acetyltransferase</fullName>
        <ecNumber evidence="4">2.3.1.-</ecNumber>
    </submittedName>
</protein>
<dbReference type="InterPro" id="IPR000182">
    <property type="entry name" value="GNAT_dom"/>
</dbReference>
<keyword evidence="2 4" id="KW-0012">Acyltransferase</keyword>
<accession>A0ABW5NAP2</accession>
<dbReference type="GO" id="GO:0016746">
    <property type="term" value="F:acyltransferase activity"/>
    <property type="evidence" value="ECO:0007669"/>
    <property type="project" value="UniProtKB-KW"/>
</dbReference>
<dbReference type="CDD" id="cd04301">
    <property type="entry name" value="NAT_SF"/>
    <property type="match status" value="1"/>
</dbReference>
<gene>
    <name evidence="4" type="ORF">ACFSTE_16255</name>
</gene>
<reference evidence="5" key="1">
    <citation type="journal article" date="2019" name="Int. J. Syst. Evol. Microbiol.">
        <title>The Global Catalogue of Microorganisms (GCM) 10K type strain sequencing project: providing services to taxonomists for standard genome sequencing and annotation.</title>
        <authorList>
            <consortium name="The Broad Institute Genomics Platform"/>
            <consortium name="The Broad Institute Genome Sequencing Center for Infectious Disease"/>
            <person name="Wu L."/>
            <person name="Ma J."/>
        </authorList>
    </citation>
    <scope>NUCLEOTIDE SEQUENCE [LARGE SCALE GENOMIC DNA]</scope>
    <source>
        <strain evidence="5">KCTC 42423</strain>
    </source>
</reference>
<organism evidence="4 5">
    <name type="scientific">Aquimarina hainanensis</name>
    <dbReference type="NCBI Taxonomy" id="1578017"/>
    <lineage>
        <taxon>Bacteria</taxon>
        <taxon>Pseudomonadati</taxon>
        <taxon>Bacteroidota</taxon>
        <taxon>Flavobacteriia</taxon>
        <taxon>Flavobacteriales</taxon>
        <taxon>Flavobacteriaceae</taxon>
        <taxon>Aquimarina</taxon>
    </lineage>
</organism>
<feature type="domain" description="N-acetyltransferase" evidence="3">
    <location>
        <begin position="1"/>
        <end position="170"/>
    </location>
</feature>
<dbReference type="RefSeq" id="WP_378254378.1">
    <property type="nucleotide sequence ID" value="NZ_JBHSJV010000001.1"/>
</dbReference>
<dbReference type="Proteomes" id="UP001597459">
    <property type="component" value="Unassembled WGS sequence"/>
</dbReference>
<name>A0ABW5NAP2_9FLAO</name>
<dbReference type="InterPro" id="IPR016181">
    <property type="entry name" value="Acyl_CoA_acyltransferase"/>
</dbReference>
<comment type="caution">
    <text evidence="4">The sequence shown here is derived from an EMBL/GenBank/DDBJ whole genome shotgun (WGS) entry which is preliminary data.</text>
</comment>
<keyword evidence="1 4" id="KW-0808">Transferase</keyword>
<dbReference type="PROSITE" id="PS51186">
    <property type="entry name" value="GNAT"/>
    <property type="match status" value="1"/>
</dbReference>
<keyword evidence="5" id="KW-1185">Reference proteome</keyword>